<dbReference type="RefSeq" id="WP_343764268.1">
    <property type="nucleotide sequence ID" value="NZ_BAAACG010000019.1"/>
</dbReference>
<feature type="transmembrane region" description="Helical" evidence="1">
    <location>
        <begin position="138"/>
        <end position="161"/>
    </location>
</feature>
<keyword evidence="1" id="KW-1133">Transmembrane helix</keyword>
<sequence>MKNIVSFFSYIWNKYKKYSILMFFLILMIVIHRYIFIYADDIYYCRDSALGLKYLPEFMMKELNVNGRVWVHVLLMILLKNNIYIYRIINPIVIVLSVVVIARICTNSKDSNKFIVATMVGTMFFIILPIQIANTTIYYAACSLNYLYPTVVSMLYGYLLYKEYQNCTDNYKIKWWLIFIAFIAGSSTQQAGMIAIGFTVMIYIYFKIIKNINTKIKFTIYHIFVFIGYMFVSYGSIKRIFLEKSAGKGMDISNAINSIIKTNIFNIPISRYVLVICICSIFWIYYYYKNNSINKFNKWNICISSIAVIGYLYCVLYKKYEVSIFSIESTTKLILSISFIAFTLIYLINIIYVSTLILVKDKEPFIIFSVINAIGAQLMLIVVDSRFASSYKIIFPSILLLMIYVTYTFVKFYKNKIFILLNLIVLSLATGNFYIILISFCFIIVYGIFKQLLSVFINKFIVVSSIIMFFVVGISVFSLNYDGYKLASYNQVFNMNAIYEYQHKKDKSILLLKRVPSTIYGYNVGNWNDIPSFMKQCYRIDKNTLIKYIN</sequence>
<feature type="transmembrane region" description="Helical" evidence="1">
    <location>
        <begin position="269"/>
        <end position="286"/>
    </location>
</feature>
<feature type="transmembrane region" description="Helical" evidence="1">
    <location>
        <begin position="218"/>
        <end position="237"/>
    </location>
</feature>
<protein>
    <recommendedName>
        <fullName evidence="4">Glycosyltransferase RgtA/B/C/D-like domain-containing protein</fullName>
    </recommendedName>
</protein>
<feature type="transmembrane region" description="Helical" evidence="1">
    <location>
        <begin position="20"/>
        <end position="39"/>
    </location>
</feature>
<feature type="transmembrane region" description="Helical" evidence="1">
    <location>
        <begin position="419"/>
        <end position="448"/>
    </location>
</feature>
<gene>
    <name evidence="2" type="ORF">GCM10008906_37290</name>
</gene>
<organism evidence="2 3">
    <name type="scientific">Clostridium oceanicum</name>
    <dbReference type="NCBI Taxonomy" id="1543"/>
    <lineage>
        <taxon>Bacteria</taxon>
        <taxon>Bacillati</taxon>
        <taxon>Bacillota</taxon>
        <taxon>Clostridia</taxon>
        <taxon>Eubacteriales</taxon>
        <taxon>Clostridiaceae</taxon>
        <taxon>Clostridium</taxon>
    </lineage>
</organism>
<dbReference type="Proteomes" id="UP001501510">
    <property type="component" value="Unassembled WGS sequence"/>
</dbReference>
<evidence type="ECO:0000313" key="2">
    <source>
        <dbReference type="EMBL" id="GAA0747784.1"/>
    </source>
</evidence>
<feature type="transmembrane region" description="Helical" evidence="1">
    <location>
        <begin position="365"/>
        <end position="383"/>
    </location>
</feature>
<keyword evidence="3" id="KW-1185">Reference proteome</keyword>
<evidence type="ECO:0008006" key="4">
    <source>
        <dbReference type="Google" id="ProtNLM"/>
    </source>
</evidence>
<feature type="transmembrane region" description="Helical" evidence="1">
    <location>
        <begin position="173"/>
        <end position="206"/>
    </location>
</feature>
<reference evidence="2 3" key="1">
    <citation type="journal article" date="2019" name="Int. J. Syst. Evol. Microbiol.">
        <title>The Global Catalogue of Microorganisms (GCM) 10K type strain sequencing project: providing services to taxonomists for standard genome sequencing and annotation.</title>
        <authorList>
            <consortium name="The Broad Institute Genomics Platform"/>
            <consortium name="The Broad Institute Genome Sequencing Center for Infectious Disease"/>
            <person name="Wu L."/>
            <person name="Ma J."/>
        </authorList>
    </citation>
    <scope>NUCLEOTIDE SEQUENCE [LARGE SCALE GENOMIC DNA]</scope>
    <source>
        <strain evidence="2 3">JCM 1407</strain>
    </source>
</reference>
<keyword evidence="1" id="KW-0472">Membrane</keyword>
<dbReference type="InterPro" id="IPR045691">
    <property type="entry name" value="DUF6056"/>
</dbReference>
<evidence type="ECO:0000256" key="1">
    <source>
        <dbReference type="SAM" id="Phobius"/>
    </source>
</evidence>
<feature type="transmembrane region" description="Helical" evidence="1">
    <location>
        <begin position="460"/>
        <end position="481"/>
    </location>
</feature>
<feature type="transmembrane region" description="Helical" evidence="1">
    <location>
        <begin position="337"/>
        <end position="359"/>
    </location>
</feature>
<feature type="transmembrane region" description="Helical" evidence="1">
    <location>
        <begin position="395"/>
        <end position="413"/>
    </location>
</feature>
<dbReference type="EMBL" id="BAAACG010000019">
    <property type="protein sequence ID" value="GAA0747784.1"/>
    <property type="molecule type" value="Genomic_DNA"/>
</dbReference>
<comment type="caution">
    <text evidence="2">The sequence shown here is derived from an EMBL/GenBank/DDBJ whole genome shotgun (WGS) entry which is preliminary data.</text>
</comment>
<dbReference type="Pfam" id="PF19528">
    <property type="entry name" value="DUF6056"/>
    <property type="match status" value="1"/>
</dbReference>
<accession>A0ABN1JW06</accession>
<evidence type="ECO:0000313" key="3">
    <source>
        <dbReference type="Proteomes" id="UP001501510"/>
    </source>
</evidence>
<feature type="transmembrane region" description="Helical" evidence="1">
    <location>
        <begin position="298"/>
        <end position="316"/>
    </location>
</feature>
<proteinExistence type="predicted"/>
<feature type="transmembrane region" description="Helical" evidence="1">
    <location>
        <begin position="114"/>
        <end position="132"/>
    </location>
</feature>
<feature type="transmembrane region" description="Helical" evidence="1">
    <location>
        <begin position="83"/>
        <end position="102"/>
    </location>
</feature>
<name>A0ABN1JW06_9CLOT</name>
<keyword evidence="1" id="KW-0812">Transmembrane</keyword>